<dbReference type="InterPro" id="IPR035068">
    <property type="entry name" value="TldD/PmbA_N"/>
</dbReference>
<evidence type="ECO:0000259" key="5">
    <source>
        <dbReference type="Pfam" id="PF01523"/>
    </source>
</evidence>
<dbReference type="PANTHER" id="PTHR30624:SF11">
    <property type="entry name" value="ZINC-DEPENDENT PROTEASE, TLDD_PMBA FAMILY"/>
    <property type="match status" value="1"/>
</dbReference>
<dbReference type="InterPro" id="IPR002510">
    <property type="entry name" value="Metalloprtase-TldD/E_N"/>
</dbReference>
<dbReference type="Gene3D" id="3.30.2290.10">
    <property type="entry name" value="PmbA/TldD superfamily"/>
    <property type="match status" value="1"/>
</dbReference>
<evidence type="ECO:0008006" key="12">
    <source>
        <dbReference type="Google" id="ProtNLM"/>
    </source>
</evidence>
<dbReference type="GO" id="GO:0006508">
    <property type="term" value="P:proteolysis"/>
    <property type="evidence" value="ECO:0007669"/>
    <property type="project" value="UniProtKB-KW"/>
</dbReference>
<dbReference type="InterPro" id="IPR025502">
    <property type="entry name" value="TldD"/>
</dbReference>
<evidence type="ECO:0000313" key="9">
    <source>
        <dbReference type="EMBL" id="GGI73680.1"/>
    </source>
</evidence>
<dbReference type="GO" id="GO:0008237">
    <property type="term" value="F:metallopeptidase activity"/>
    <property type="evidence" value="ECO:0007669"/>
    <property type="project" value="UniProtKB-KW"/>
</dbReference>
<evidence type="ECO:0000313" key="10">
    <source>
        <dbReference type="Proteomes" id="UP000657075"/>
    </source>
</evidence>
<dbReference type="Pfam" id="PF01523">
    <property type="entry name" value="PmbA_TldD_1st"/>
    <property type="match status" value="1"/>
</dbReference>
<dbReference type="PANTHER" id="PTHR30624">
    <property type="entry name" value="UNCHARACTERIZED PROTEIN TLDD AND PMBA"/>
    <property type="match status" value="1"/>
</dbReference>
<dbReference type="EMBL" id="AP026830">
    <property type="protein sequence ID" value="BDR91501.1"/>
    <property type="molecule type" value="Genomic_DNA"/>
</dbReference>
<dbReference type="GO" id="GO:0005829">
    <property type="term" value="C:cytosol"/>
    <property type="evidence" value="ECO:0007669"/>
    <property type="project" value="TreeGrafter"/>
</dbReference>
<reference evidence="9" key="1">
    <citation type="journal article" date="2014" name="Int. J. Syst. Evol. Microbiol.">
        <title>Complete genome sequence of Corynebacterium casei LMG S-19264T (=DSM 44701T), isolated from a smear-ripened cheese.</title>
        <authorList>
            <consortium name="US DOE Joint Genome Institute (JGI-PGF)"/>
            <person name="Walter F."/>
            <person name="Albersmeier A."/>
            <person name="Kalinowski J."/>
            <person name="Ruckert C."/>
        </authorList>
    </citation>
    <scope>NUCLEOTIDE SEQUENCE</scope>
    <source>
        <strain evidence="9">JCM 11219</strain>
    </source>
</reference>
<dbReference type="Proteomes" id="UP000657075">
    <property type="component" value="Unassembled WGS sequence"/>
</dbReference>
<feature type="domain" description="Metalloprotease TldD/E central" evidence="7">
    <location>
        <begin position="119"/>
        <end position="226"/>
    </location>
</feature>
<evidence type="ECO:0000313" key="11">
    <source>
        <dbReference type="Proteomes" id="UP001060771"/>
    </source>
</evidence>
<protein>
    <recommendedName>
        <fullName evidence="12">TldD/PmbA family protein</fullName>
    </recommendedName>
</protein>
<dbReference type="Pfam" id="PF19289">
    <property type="entry name" value="PmbA_TldD_3rd"/>
    <property type="match status" value="1"/>
</dbReference>
<name>A0A830E036_9CREN</name>
<feature type="domain" description="Metalloprotease TldD/E C-terminal" evidence="6">
    <location>
        <begin position="233"/>
        <end position="472"/>
    </location>
</feature>
<dbReference type="Proteomes" id="UP001060771">
    <property type="component" value="Chromosome"/>
</dbReference>
<evidence type="ECO:0000256" key="2">
    <source>
        <dbReference type="ARBA" id="ARBA00022670"/>
    </source>
</evidence>
<proteinExistence type="inferred from homology"/>
<gene>
    <name evidence="9" type="ORF">GCM10007112_08130</name>
    <name evidence="8" type="ORF">Vsou_05940</name>
</gene>
<dbReference type="GeneID" id="76206149"/>
<dbReference type="InterPro" id="IPR036059">
    <property type="entry name" value="TldD/PmbA_sf"/>
</dbReference>
<dbReference type="SUPFAM" id="SSF111283">
    <property type="entry name" value="Putative modulator of DNA gyrase, PmbA/TldD"/>
    <property type="match status" value="1"/>
</dbReference>
<dbReference type="PIRSF" id="PIRSF004919">
    <property type="entry name" value="TldD"/>
    <property type="match status" value="1"/>
</dbReference>
<accession>A0A830E036</accession>
<evidence type="ECO:0000256" key="1">
    <source>
        <dbReference type="ARBA" id="ARBA00005836"/>
    </source>
</evidence>
<dbReference type="RefSeq" id="WP_188602786.1">
    <property type="nucleotide sequence ID" value="NZ_AP026830.1"/>
</dbReference>
<feature type="domain" description="Metalloprotease TldD/E N-terminal" evidence="5">
    <location>
        <begin position="23"/>
        <end position="87"/>
    </location>
</feature>
<dbReference type="AlphaFoldDB" id="A0A830E036"/>
<dbReference type="InterPro" id="IPR051463">
    <property type="entry name" value="Peptidase_U62_metallo"/>
</dbReference>
<evidence type="ECO:0000313" key="8">
    <source>
        <dbReference type="EMBL" id="BDR91501.1"/>
    </source>
</evidence>
<evidence type="ECO:0000256" key="3">
    <source>
        <dbReference type="ARBA" id="ARBA00022801"/>
    </source>
</evidence>
<dbReference type="EMBL" id="BMNM01000002">
    <property type="protein sequence ID" value="GGI73680.1"/>
    <property type="molecule type" value="Genomic_DNA"/>
</dbReference>
<dbReference type="InterPro" id="IPR045569">
    <property type="entry name" value="Metalloprtase-TldD/E_C"/>
</dbReference>
<keyword evidence="2" id="KW-0645">Protease</keyword>
<keyword evidence="11" id="KW-1185">Reference proteome</keyword>
<dbReference type="InterPro" id="IPR045570">
    <property type="entry name" value="Metalloprtase-TldD/E_cen_dom"/>
</dbReference>
<dbReference type="OrthoDB" id="98233at2157"/>
<keyword evidence="3" id="KW-0378">Hydrolase</keyword>
<reference evidence="8" key="4">
    <citation type="journal article" date="2023" name="Microbiol. Resour. Announc.">
        <title>Complete Genome Sequence of Vulcanisaeta souniana Strain IC-059, a Hyperthermophilic Archaeon Isolated from Hot Spring Water in Japan.</title>
        <authorList>
            <person name="Kato S."/>
            <person name="Itoh T."/>
            <person name="Wu L."/>
            <person name="Ma J."/>
            <person name="Ohkuma M."/>
        </authorList>
    </citation>
    <scope>NUCLEOTIDE SEQUENCE</scope>
    <source>
        <strain evidence="8">JCM 11219</strain>
    </source>
</reference>
<evidence type="ECO:0000259" key="7">
    <source>
        <dbReference type="Pfam" id="PF19290"/>
    </source>
</evidence>
<evidence type="ECO:0000256" key="4">
    <source>
        <dbReference type="ARBA" id="ARBA00023049"/>
    </source>
</evidence>
<keyword evidence="4" id="KW-0482">Metalloprotease</keyword>
<reference evidence="11" key="3">
    <citation type="submission" date="2022-09" db="EMBL/GenBank/DDBJ databases">
        <title>Complete genome sequence of Vulcanisaeta souniana.</title>
        <authorList>
            <person name="Kato S."/>
            <person name="Itoh T."/>
            <person name="Ohkuma M."/>
        </authorList>
    </citation>
    <scope>NUCLEOTIDE SEQUENCE [LARGE SCALE GENOMIC DNA]</scope>
    <source>
        <strain evidence="11">JCM 11219</strain>
    </source>
</reference>
<organism evidence="9 10">
    <name type="scientific">Vulcanisaeta souniana JCM 11219</name>
    <dbReference type="NCBI Taxonomy" id="1293586"/>
    <lineage>
        <taxon>Archaea</taxon>
        <taxon>Thermoproteota</taxon>
        <taxon>Thermoprotei</taxon>
        <taxon>Thermoproteales</taxon>
        <taxon>Thermoproteaceae</taxon>
        <taxon>Vulcanisaeta</taxon>
    </lineage>
</organism>
<dbReference type="Pfam" id="PF19290">
    <property type="entry name" value="PmbA_TldD_2nd"/>
    <property type="match status" value="1"/>
</dbReference>
<comment type="similarity">
    <text evidence="1">Belongs to the peptidase U62 family.</text>
</comment>
<evidence type="ECO:0000259" key="6">
    <source>
        <dbReference type="Pfam" id="PF19289"/>
    </source>
</evidence>
<reference evidence="9" key="2">
    <citation type="submission" date="2020-09" db="EMBL/GenBank/DDBJ databases">
        <authorList>
            <person name="Sun Q."/>
            <person name="Ohkuma M."/>
        </authorList>
    </citation>
    <scope>NUCLEOTIDE SEQUENCE</scope>
    <source>
        <strain evidence="9">JCM 11219</strain>
    </source>
</reference>
<sequence length="477" mass="53528">MSLSEDTMIKALDLALSSGSTYAEVRYQVDTVRFVNVRNGTLQSLSSYSYGGVSIRVLVDGMWGFAATSSTDWDSVRDAVGRAVSLARSVARLRKRKVSISRERLAKVAYDVSQRVRVEDLSNEYLIKYLSELDTHTKVESRIRVRNLFLSTTVTEKLLITSDGAYVRSRIPRVYLFGSLIAYDSQSGSAQRNIEFGGSGGFEVLSDIEDDIDREVNVIKDVLDKAKPLPHDETMDVVLSPELAGIMVHESIGHPLELDRIMGREGAEAGESYTRPDYLGSYKIGSDLVTIIDDPTIPNSYGFYLVDEEGVTARPRFLVRNGMINEFLMNREYASYIGLTSNAAARASEFDKEPIPRMANTYLAPGNWKPEEVIRETRRGLYIASYTEWNIDDKRWFGRYGGFEAYYIENGNLKYMVREPFIEVNTKTLWSNVDAVANDLRFYPGTCGKGNPEQGVPVYLGGSTFRVTNVKVLKAPH</sequence>